<accession>D7CPL4</accession>
<reference evidence="1 2" key="2">
    <citation type="journal article" date="2010" name="Stand. Genomic Sci.">
        <title>Complete genome sequence of Syntrophothermus lipocalidus type strain (TGB-C1).</title>
        <authorList>
            <person name="Djao O.D."/>
            <person name="Zhang X."/>
            <person name="Lucas S."/>
            <person name="Lapidus A."/>
            <person name="Del Rio T.G."/>
            <person name="Nolan M."/>
            <person name="Tice H."/>
            <person name="Cheng J.F."/>
            <person name="Han C."/>
            <person name="Tapia R."/>
            <person name="Goodwin L."/>
            <person name="Pitluck S."/>
            <person name="Liolios K."/>
            <person name="Ivanova N."/>
            <person name="Mavromatis K."/>
            <person name="Mikhailova N."/>
            <person name="Ovchinnikova G."/>
            <person name="Pati A."/>
            <person name="Brambilla E."/>
            <person name="Chen A."/>
            <person name="Palaniappan K."/>
            <person name="Land M."/>
            <person name="Hauser L."/>
            <person name="Chang Y.J."/>
            <person name="Jeffries C.D."/>
            <person name="Rohde M."/>
            <person name="Sikorski J."/>
            <person name="Spring S."/>
            <person name="Goker M."/>
            <person name="Detter J.C."/>
            <person name="Woyke T."/>
            <person name="Bristow J."/>
            <person name="Eisen J.A."/>
            <person name="Markowitz V."/>
            <person name="Hugenholtz P."/>
            <person name="Kyrpides N.C."/>
            <person name="Klenk H.P."/>
        </authorList>
    </citation>
    <scope>NUCLEOTIDE SEQUENCE [LARGE SCALE GENOMIC DNA]</scope>
    <source>
        <strain evidence="2">DSM 12680 / TGB-C1</strain>
    </source>
</reference>
<sequence>MNDTHPEIENLIDTFMKAKSGEQKLLMAASMFDASRMMAMNSILARHPDITPGKLRAELLKRTYSGDIAPFLLAKIASQLEMRDNPGDTRGRFRCAR</sequence>
<dbReference type="EMBL" id="CP002048">
    <property type="protein sequence ID" value="ADI02649.1"/>
    <property type="molecule type" value="Genomic_DNA"/>
</dbReference>
<dbReference type="STRING" id="643648.Slip_1895"/>
<dbReference type="OrthoDB" id="963568at2"/>
<evidence type="ECO:0000313" key="2">
    <source>
        <dbReference type="Proteomes" id="UP000000378"/>
    </source>
</evidence>
<dbReference type="HOGENOM" id="CLU_2345659_0_0_9"/>
<organism evidence="1 2">
    <name type="scientific">Syntrophothermus lipocalidus (strain DSM 12680 / TGB-C1)</name>
    <dbReference type="NCBI Taxonomy" id="643648"/>
    <lineage>
        <taxon>Bacteria</taxon>
        <taxon>Bacillati</taxon>
        <taxon>Bacillota</taxon>
        <taxon>Clostridia</taxon>
        <taxon>Eubacteriales</taxon>
        <taxon>Syntrophomonadaceae</taxon>
        <taxon>Syntrophothermus</taxon>
    </lineage>
</organism>
<reference evidence="2" key="1">
    <citation type="journal article" date="2010" name="Stand. Genomic Sci.">
        <title>Complete genome sequence of Syntrophothermus lipocalidus type strain (TGB-C1T).</title>
        <authorList>
            <consortium name="US DOE Joint Genome Institute (JGI-PGF)"/>
            <person name="Djao O."/>
            <person name="Zhang X."/>
            <person name="Lucas S."/>
            <person name="Lapidus A."/>
            <person name="Glavina Del Rio T."/>
            <person name="Nolan M."/>
            <person name="Tice H."/>
            <person name="Cheng J."/>
            <person name="Han C."/>
            <person name="Tapia R."/>
            <person name="Goodwin L."/>
            <person name="Pitluck S."/>
            <person name="Liolios K."/>
            <person name="Ivanova N."/>
            <person name="Mavromatis K."/>
            <person name="Mikhailova N."/>
            <person name="Ovchinnikova G."/>
            <person name="Pati A."/>
            <person name="Brambilla E."/>
            <person name="Chen A."/>
            <person name="Palaniappan K."/>
            <person name="Land M."/>
            <person name="Hauser L."/>
            <person name="Chang Y."/>
            <person name="Jeffries C."/>
            <person name="Rohde M."/>
            <person name="Sikorski J."/>
            <person name="Spring S."/>
            <person name="Goker M."/>
            <person name="Detter J."/>
            <person name="Woyke T."/>
            <person name="Bristow J."/>
            <person name="Eisen J."/>
            <person name="Markowitz V."/>
            <person name="Hugenholtz P."/>
            <person name="Kyrpides N."/>
            <person name="Klenk H."/>
        </authorList>
    </citation>
    <scope>NUCLEOTIDE SEQUENCE [LARGE SCALE GENOMIC DNA]</scope>
    <source>
        <strain evidence="2">DSM 12680 / TGB-C1</strain>
    </source>
</reference>
<gene>
    <name evidence="1" type="ordered locus">Slip_1895</name>
</gene>
<evidence type="ECO:0000313" key="1">
    <source>
        <dbReference type="EMBL" id="ADI02649.1"/>
    </source>
</evidence>
<keyword evidence="2" id="KW-1185">Reference proteome</keyword>
<dbReference type="RefSeq" id="WP_013176051.1">
    <property type="nucleotide sequence ID" value="NC_014220.1"/>
</dbReference>
<name>D7CPL4_SYNLT</name>
<dbReference type="Proteomes" id="UP000000378">
    <property type="component" value="Chromosome"/>
</dbReference>
<proteinExistence type="predicted"/>
<protein>
    <submittedName>
        <fullName evidence="1">Uncharacterized protein</fullName>
    </submittedName>
</protein>
<dbReference type="KEGG" id="slp:Slip_1895"/>
<dbReference type="AlphaFoldDB" id="D7CPL4"/>